<dbReference type="InterPro" id="IPR002347">
    <property type="entry name" value="SDR_fam"/>
</dbReference>
<dbReference type="PANTHER" id="PTHR24320">
    <property type="entry name" value="RETINOL DEHYDROGENASE"/>
    <property type="match status" value="1"/>
</dbReference>
<dbReference type="STRING" id="1174501.SAMN05216192_101134"/>
<dbReference type="AlphaFoldDB" id="A0A1G8F527"/>
<dbReference type="GO" id="GO:0016491">
    <property type="term" value="F:oxidoreductase activity"/>
    <property type="evidence" value="ECO:0007669"/>
    <property type="project" value="UniProtKB-KW"/>
</dbReference>
<organism evidence="3 4">
    <name type="scientific">Paenibacillus typhae</name>
    <dbReference type="NCBI Taxonomy" id="1174501"/>
    <lineage>
        <taxon>Bacteria</taxon>
        <taxon>Bacillati</taxon>
        <taxon>Bacillota</taxon>
        <taxon>Bacilli</taxon>
        <taxon>Bacillales</taxon>
        <taxon>Paenibacillaceae</taxon>
        <taxon>Paenibacillus</taxon>
    </lineage>
</organism>
<dbReference type="PROSITE" id="PS00061">
    <property type="entry name" value="ADH_SHORT"/>
    <property type="match status" value="1"/>
</dbReference>
<sequence length="289" mass="31540">MNEQYNHASRGTALITGANNGIGLELTRKMLGEGWQVAVLIRSAFPAGDPLITEAAASKRLRIYNADLTDFASLHQALDAIKAGESKLDLLFNNAGGSFSELSYSAQGRELHFELQTVVPYIITMELKELLLKGSAPTVINTSSNAILSVQSFDPALLERPRSFKKLFGPYAVSKLALSLWTKELAPQLAAEGIMIRSADPGGNNTLRKGKNSGLPFYIKPLMKMFFHHPSYGAGLLYNAALGRHKDQPGIFLMKDKVSGLKFSEHAPAVLSKVRDIYAQEFSAIRKSS</sequence>
<evidence type="ECO:0000256" key="2">
    <source>
        <dbReference type="ARBA" id="ARBA00023002"/>
    </source>
</evidence>
<reference evidence="4" key="1">
    <citation type="submission" date="2016-10" db="EMBL/GenBank/DDBJ databases">
        <authorList>
            <person name="Varghese N."/>
            <person name="Submissions S."/>
        </authorList>
    </citation>
    <scope>NUCLEOTIDE SEQUENCE [LARGE SCALE GENOMIC DNA]</scope>
    <source>
        <strain evidence="4">CGMCC 1.11012</strain>
    </source>
</reference>
<keyword evidence="2" id="KW-0560">Oxidoreductase</keyword>
<accession>A0A1G8F527</accession>
<dbReference type="Proteomes" id="UP000199050">
    <property type="component" value="Unassembled WGS sequence"/>
</dbReference>
<evidence type="ECO:0000313" key="3">
    <source>
        <dbReference type="EMBL" id="SDH77216.1"/>
    </source>
</evidence>
<dbReference type="PANTHER" id="PTHR24320:SF148">
    <property type="entry name" value="NAD(P)-BINDING ROSSMANN-FOLD SUPERFAMILY PROTEIN"/>
    <property type="match status" value="1"/>
</dbReference>
<dbReference type="Gene3D" id="3.40.50.720">
    <property type="entry name" value="NAD(P)-binding Rossmann-like Domain"/>
    <property type="match status" value="1"/>
</dbReference>
<protein>
    <submittedName>
        <fullName evidence="3">NAD(P)-dependent dehydrogenase, short-chain alcohol dehydrogenase family</fullName>
    </submittedName>
</protein>
<evidence type="ECO:0000256" key="1">
    <source>
        <dbReference type="ARBA" id="ARBA00006484"/>
    </source>
</evidence>
<comment type="similarity">
    <text evidence="1">Belongs to the short-chain dehydrogenases/reductases (SDR) family.</text>
</comment>
<keyword evidence="4" id="KW-1185">Reference proteome</keyword>
<dbReference type="InterPro" id="IPR020904">
    <property type="entry name" value="Sc_DH/Rdtase_CS"/>
</dbReference>
<name>A0A1G8F527_9BACL</name>
<evidence type="ECO:0000313" key="4">
    <source>
        <dbReference type="Proteomes" id="UP000199050"/>
    </source>
</evidence>
<dbReference type="RefSeq" id="WP_090711186.1">
    <property type="nucleotide sequence ID" value="NZ_CBCSKY010000010.1"/>
</dbReference>
<dbReference type="EMBL" id="FNDX01000001">
    <property type="protein sequence ID" value="SDH77216.1"/>
    <property type="molecule type" value="Genomic_DNA"/>
</dbReference>
<dbReference type="OrthoDB" id="9809821at2"/>
<dbReference type="InterPro" id="IPR036291">
    <property type="entry name" value="NAD(P)-bd_dom_sf"/>
</dbReference>
<dbReference type="SUPFAM" id="SSF51735">
    <property type="entry name" value="NAD(P)-binding Rossmann-fold domains"/>
    <property type="match status" value="1"/>
</dbReference>
<gene>
    <name evidence="3" type="ORF">SAMN05216192_101134</name>
</gene>
<dbReference type="Pfam" id="PF00106">
    <property type="entry name" value="adh_short"/>
    <property type="match status" value="1"/>
</dbReference>
<proteinExistence type="inferred from homology"/>
<dbReference type="PRINTS" id="PR00081">
    <property type="entry name" value="GDHRDH"/>
</dbReference>